<evidence type="ECO:0000256" key="1">
    <source>
        <dbReference type="ARBA" id="ARBA00004123"/>
    </source>
</evidence>
<keyword evidence="9" id="KW-0498">Mitosis</keyword>
<dbReference type="InterPro" id="IPR013960">
    <property type="entry name" value="DASH_Duo1"/>
</dbReference>
<dbReference type="STRING" id="68775.A0A5C3MK23"/>
<dbReference type="PANTHER" id="PTHR28216">
    <property type="entry name" value="DASH COMPLEX SUBUNIT DUO1"/>
    <property type="match status" value="1"/>
</dbReference>
<evidence type="ECO:0000256" key="16">
    <source>
        <dbReference type="ARBA" id="ARBA00023328"/>
    </source>
</evidence>
<keyword evidence="14" id="KW-0539">Nucleus</keyword>
<keyword evidence="11" id="KW-0995">Kinetochore</keyword>
<keyword evidence="21" id="KW-1185">Reference proteome</keyword>
<keyword evidence="6" id="KW-0963">Cytoplasm</keyword>
<evidence type="ECO:0000256" key="17">
    <source>
        <dbReference type="ARBA" id="ARBA00044152"/>
    </source>
</evidence>
<dbReference type="GO" id="GO:0000278">
    <property type="term" value="P:mitotic cell cycle"/>
    <property type="evidence" value="ECO:0007669"/>
    <property type="project" value="InterPro"/>
</dbReference>
<evidence type="ECO:0000256" key="18">
    <source>
        <dbReference type="ARBA" id="ARBA00044358"/>
    </source>
</evidence>
<dbReference type="GO" id="GO:0007059">
    <property type="term" value="P:chromosome segregation"/>
    <property type="evidence" value="ECO:0007669"/>
    <property type="project" value="UniProtKB-KW"/>
</dbReference>
<feature type="compositionally biased region" description="Low complexity" evidence="19">
    <location>
        <begin position="260"/>
        <end position="276"/>
    </location>
</feature>
<feature type="compositionally biased region" description="Basic and acidic residues" evidence="19">
    <location>
        <begin position="64"/>
        <end position="91"/>
    </location>
</feature>
<feature type="compositionally biased region" description="Low complexity" evidence="19">
    <location>
        <begin position="1"/>
        <end position="26"/>
    </location>
</feature>
<proteinExistence type="inferred from homology"/>
<feature type="compositionally biased region" description="Polar residues" evidence="19">
    <location>
        <begin position="32"/>
        <end position="41"/>
    </location>
</feature>
<organism evidence="20 21">
    <name type="scientific">Crucibulum laeve</name>
    <dbReference type="NCBI Taxonomy" id="68775"/>
    <lineage>
        <taxon>Eukaryota</taxon>
        <taxon>Fungi</taxon>
        <taxon>Dikarya</taxon>
        <taxon>Basidiomycota</taxon>
        <taxon>Agaricomycotina</taxon>
        <taxon>Agaricomycetes</taxon>
        <taxon>Agaricomycetidae</taxon>
        <taxon>Agaricales</taxon>
        <taxon>Agaricineae</taxon>
        <taxon>Nidulariaceae</taxon>
        <taxon>Crucibulum</taxon>
    </lineage>
</organism>
<evidence type="ECO:0000256" key="19">
    <source>
        <dbReference type="SAM" id="MobiDB-lite"/>
    </source>
</evidence>
<evidence type="ECO:0000256" key="13">
    <source>
        <dbReference type="ARBA" id="ARBA00023212"/>
    </source>
</evidence>
<evidence type="ECO:0000256" key="8">
    <source>
        <dbReference type="ARBA" id="ARBA00022701"/>
    </source>
</evidence>
<dbReference type="Proteomes" id="UP000308652">
    <property type="component" value="Unassembled WGS sequence"/>
</dbReference>
<evidence type="ECO:0000256" key="3">
    <source>
        <dbReference type="ARBA" id="ARBA00004629"/>
    </source>
</evidence>
<evidence type="ECO:0000256" key="12">
    <source>
        <dbReference type="ARBA" id="ARBA00023054"/>
    </source>
</evidence>
<feature type="region of interest" description="Disordered" evidence="19">
    <location>
        <begin position="1"/>
        <end position="41"/>
    </location>
</feature>
<dbReference type="GO" id="GO:0042729">
    <property type="term" value="C:DASH complex"/>
    <property type="evidence" value="ECO:0007669"/>
    <property type="project" value="InterPro"/>
</dbReference>
<keyword evidence="15" id="KW-0131">Cell cycle</keyword>
<dbReference type="PANTHER" id="PTHR28216:SF1">
    <property type="entry name" value="DASH COMPLEX SUBUNIT DUO1"/>
    <property type="match status" value="1"/>
</dbReference>
<dbReference type="GO" id="GO:0072686">
    <property type="term" value="C:mitotic spindle"/>
    <property type="evidence" value="ECO:0007669"/>
    <property type="project" value="InterPro"/>
</dbReference>
<keyword evidence="5" id="KW-0158">Chromosome</keyword>
<dbReference type="Pfam" id="PF08651">
    <property type="entry name" value="DASH_Duo1"/>
    <property type="match status" value="1"/>
</dbReference>
<dbReference type="GO" id="GO:0051301">
    <property type="term" value="P:cell division"/>
    <property type="evidence" value="ECO:0007669"/>
    <property type="project" value="UniProtKB-KW"/>
</dbReference>
<evidence type="ECO:0000256" key="10">
    <source>
        <dbReference type="ARBA" id="ARBA00022829"/>
    </source>
</evidence>
<evidence type="ECO:0000256" key="6">
    <source>
        <dbReference type="ARBA" id="ARBA00022490"/>
    </source>
</evidence>
<evidence type="ECO:0000256" key="14">
    <source>
        <dbReference type="ARBA" id="ARBA00023242"/>
    </source>
</evidence>
<evidence type="ECO:0000256" key="7">
    <source>
        <dbReference type="ARBA" id="ARBA00022618"/>
    </source>
</evidence>
<reference evidence="20 21" key="1">
    <citation type="journal article" date="2019" name="Nat. Ecol. Evol.">
        <title>Megaphylogeny resolves global patterns of mushroom evolution.</title>
        <authorList>
            <person name="Varga T."/>
            <person name="Krizsan K."/>
            <person name="Foldi C."/>
            <person name="Dima B."/>
            <person name="Sanchez-Garcia M."/>
            <person name="Sanchez-Ramirez S."/>
            <person name="Szollosi G.J."/>
            <person name="Szarkandi J.G."/>
            <person name="Papp V."/>
            <person name="Albert L."/>
            <person name="Andreopoulos W."/>
            <person name="Angelini C."/>
            <person name="Antonin V."/>
            <person name="Barry K.W."/>
            <person name="Bougher N.L."/>
            <person name="Buchanan P."/>
            <person name="Buyck B."/>
            <person name="Bense V."/>
            <person name="Catcheside P."/>
            <person name="Chovatia M."/>
            <person name="Cooper J."/>
            <person name="Damon W."/>
            <person name="Desjardin D."/>
            <person name="Finy P."/>
            <person name="Geml J."/>
            <person name="Haridas S."/>
            <person name="Hughes K."/>
            <person name="Justo A."/>
            <person name="Karasinski D."/>
            <person name="Kautmanova I."/>
            <person name="Kiss B."/>
            <person name="Kocsube S."/>
            <person name="Kotiranta H."/>
            <person name="LaButti K.M."/>
            <person name="Lechner B.E."/>
            <person name="Liimatainen K."/>
            <person name="Lipzen A."/>
            <person name="Lukacs Z."/>
            <person name="Mihaltcheva S."/>
            <person name="Morgado L.N."/>
            <person name="Niskanen T."/>
            <person name="Noordeloos M.E."/>
            <person name="Ohm R.A."/>
            <person name="Ortiz-Santana B."/>
            <person name="Ovrebo C."/>
            <person name="Racz N."/>
            <person name="Riley R."/>
            <person name="Savchenko A."/>
            <person name="Shiryaev A."/>
            <person name="Soop K."/>
            <person name="Spirin V."/>
            <person name="Szebenyi C."/>
            <person name="Tomsovsky M."/>
            <person name="Tulloss R.E."/>
            <person name="Uehling J."/>
            <person name="Grigoriev I.V."/>
            <person name="Vagvolgyi C."/>
            <person name="Papp T."/>
            <person name="Martin F.M."/>
            <person name="Miettinen O."/>
            <person name="Hibbett D.S."/>
            <person name="Nagy L.G."/>
        </authorList>
    </citation>
    <scope>NUCLEOTIDE SEQUENCE [LARGE SCALE GENOMIC DNA]</scope>
    <source>
        <strain evidence="20 21">CBS 166.37</strain>
    </source>
</reference>
<evidence type="ECO:0000256" key="15">
    <source>
        <dbReference type="ARBA" id="ARBA00023306"/>
    </source>
</evidence>
<name>A0A5C3MK23_9AGAR</name>
<keyword evidence="16" id="KW-0137">Centromere</keyword>
<gene>
    <name evidence="20" type="ORF">BDQ12DRAFT_730752</name>
</gene>
<accession>A0A5C3MK23</accession>
<keyword evidence="10" id="KW-0159">Chromosome partition</keyword>
<keyword evidence="8" id="KW-0493">Microtubule</keyword>
<evidence type="ECO:0000256" key="5">
    <source>
        <dbReference type="ARBA" id="ARBA00022454"/>
    </source>
</evidence>
<sequence>MYDQDSSDISLPSSGSQLLSLSPMLPTDDSESNPADNDLSISELSLSDRTAMLDKSFTLLAHDDRLPSTLTRPEKTPGEEDGEKTYDQEDMREGDDVEQIKRNSAKSREEKLRGDIFVIRKLNASFATFNEALQETATANDRVALQLEQTDALLNKYVSMLSKSEQIARLIFDEDWHGAEADEDELERDKIAAEERKRREIEERVLAARREQEQLEQAEREQKEQEEKEIIEKEKREASTSRRVRGVRGTRSSMRGARGATTMRPASSATSSTTVARGRPAVSGIRRPTTSTTIRGSTSRGTSRLT</sequence>
<feature type="region of interest" description="Disordered" evidence="19">
    <location>
        <begin position="216"/>
        <end position="306"/>
    </location>
</feature>
<keyword evidence="7" id="KW-0132">Cell division</keyword>
<dbReference type="AlphaFoldDB" id="A0A5C3MK23"/>
<evidence type="ECO:0000256" key="11">
    <source>
        <dbReference type="ARBA" id="ARBA00022838"/>
    </source>
</evidence>
<feature type="region of interest" description="Disordered" evidence="19">
    <location>
        <begin position="64"/>
        <end position="105"/>
    </location>
</feature>
<comment type="subcellular location">
    <subcellularLocation>
        <location evidence="3">Chromosome</location>
        <location evidence="3">Centromere</location>
        <location evidence="3">Kinetochore</location>
    </subcellularLocation>
    <subcellularLocation>
        <location evidence="2">Cytoplasm</location>
        <location evidence="2">Cytoskeleton</location>
        <location evidence="2">Spindle</location>
    </subcellularLocation>
    <subcellularLocation>
        <location evidence="1">Nucleus</location>
    </subcellularLocation>
</comment>
<protein>
    <recommendedName>
        <fullName evidence="17">DASH complex subunit DUO1</fullName>
    </recommendedName>
    <alternativeName>
        <fullName evidence="18">Outer kinetochore protein DUO1</fullName>
    </alternativeName>
</protein>
<evidence type="ECO:0000256" key="2">
    <source>
        <dbReference type="ARBA" id="ARBA00004186"/>
    </source>
</evidence>
<keyword evidence="12" id="KW-0175">Coiled coil</keyword>
<comment type="similarity">
    <text evidence="4">Belongs to the DASH complex DUO1 family.</text>
</comment>
<feature type="compositionally biased region" description="Basic and acidic residues" evidence="19">
    <location>
        <begin position="216"/>
        <end position="240"/>
    </location>
</feature>
<evidence type="ECO:0000313" key="20">
    <source>
        <dbReference type="EMBL" id="TFK44726.1"/>
    </source>
</evidence>
<keyword evidence="13" id="KW-0206">Cytoskeleton</keyword>
<evidence type="ECO:0000313" key="21">
    <source>
        <dbReference type="Proteomes" id="UP000308652"/>
    </source>
</evidence>
<evidence type="ECO:0000256" key="4">
    <source>
        <dbReference type="ARBA" id="ARBA00005366"/>
    </source>
</evidence>
<evidence type="ECO:0000256" key="9">
    <source>
        <dbReference type="ARBA" id="ARBA00022776"/>
    </source>
</evidence>
<feature type="compositionally biased region" description="Low complexity" evidence="19">
    <location>
        <begin position="283"/>
        <end position="306"/>
    </location>
</feature>
<dbReference type="GO" id="GO:0005874">
    <property type="term" value="C:microtubule"/>
    <property type="evidence" value="ECO:0007669"/>
    <property type="project" value="UniProtKB-KW"/>
</dbReference>
<dbReference type="OrthoDB" id="5599235at2759"/>
<dbReference type="EMBL" id="ML213590">
    <property type="protein sequence ID" value="TFK44726.1"/>
    <property type="molecule type" value="Genomic_DNA"/>
</dbReference>